<accession>Q4SXK1</accession>
<keyword evidence="1" id="KW-1133">Transmembrane helix</keyword>
<organism evidence="3">
    <name type="scientific">Tetraodon nigroviridis</name>
    <name type="common">Spotted green pufferfish</name>
    <name type="synonym">Chelonodon nigroviridis</name>
    <dbReference type="NCBI Taxonomy" id="99883"/>
    <lineage>
        <taxon>Eukaryota</taxon>
        <taxon>Metazoa</taxon>
        <taxon>Chordata</taxon>
        <taxon>Craniata</taxon>
        <taxon>Vertebrata</taxon>
        <taxon>Euteleostomi</taxon>
        <taxon>Actinopterygii</taxon>
        <taxon>Neopterygii</taxon>
        <taxon>Teleostei</taxon>
        <taxon>Neoteleostei</taxon>
        <taxon>Acanthomorphata</taxon>
        <taxon>Eupercaria</taxon>
        <taxon>Tetraodontiformes</taxon>
        <taxon>Tetradontoidea</taxon>
        <taxon>Tetraodontidae</taxon>
        <taxon>Tetraodon</taxon>
    </lineage>
</organism>
<dbReference type="PANTHER" id="PTHR46957">
    <property type="entry name" value="CYTOKINE RECEPTOR"/>
    <property type="match status" value="1"/>
</dbReference>
<reference evidence="3" key="2">
    <citation type="submission" date="2004-02" db="EMBL/GenBank/DDBJ databases">
        <authorList>
            <consortium name="Genoscope"/>
            <consortium name="Whitehead Institute Centre for Genome Research"/>
        </authorList>
    </citation>
    <scope>NUCLEOTIDE SEQUENCE</scope>
</reference>
<dbReference type="InterPro" id="IPR036116">
    <property type="entry name" value="FN3_sf"/>
</dbReference>
<keyword evidence="1" id="KW-0472">Membrane</keyword>
<evidence type="ECO:0000313" key="3">
    <source>
        <dbReference type="EMBL" id="CAF94631.1"/>
    </source>
</evidence>
<dbReference type="GO" id="GO:0043235">
    <property type="term" value="C:receptor complex"/>
    <property type="evidence" value="ECO:0007669"/>
    <property type="project" value="TreeGrafter"/>
</dbReference>
<dbReference type="EMBL" id="CAAE01012379">
    <property type="protein sequence ID" value="CAF94631.1"/>
    <property type="molecule type" value="Genomic_DNA"/>
</dbReference>
<feature type="domain" description="Fibronectin type-III" evidence="2">
    <location>
        <begin position="1"/>
        <end position="88"/>
    </location>
</feature>
<gene>
    <name evidence="3" type="ORF">GSTENG00010810001</name>
</gene>
<feature type="non-terminal residue" evidence="3">
    <location>
        <position position="278"/>
    </location>
</feature>
<comment type="caution">
    <text evidence="3">The sequence shown here is derived from an EMBL/GenBank/DDBJ whole genome shotgun (WGS) entry which is preliminary data.</text>
</comment>
<dbReference type="PANTHER" id="PTHR46957:SF10">
    <property type="entry name" value="PROTEIN TYROSINE PHOSPHATASE, RECEPTOR TYPE, H"/>
    <property type="match status" value="1"/>
</dbReference>
<dbReference type="InterPro" id="IPR013783">
    <property type="entry name" value="Ig-like_fold"/>
</dbReference>
<reference evidence="3" key="1">
    <citation type="journal article" date="2004" name="Nature">
        <title>Genome duplication in the teleost fish Tetraodon nigroviridis reveals the early vertebrate proto-karyotype.</title>
        <authorList>
            <person name="Jaillon O."/>
            <person name="Aury J.-M."/>
            <person name="Brunet F."/>
            <person name="Petit J.-L."/>
            <person name="Stange-Thomann N."/>
            <person name="Mauceli E."/>
            <person name="Bouneau L."/>
            <person name="Fischer C."/>
            <person name="Ozouf-Costaz C."/>
            <person name="Bernot A."/>
            <person name="Nicaud S."/>
            <person name="Jaffe D."/>
            <person name="Fisher S."/>
            <person name="Lutfalla G."/>
            <person name="Dossat C."/>
            <person name="Segurens B."/>
            <person name="Dasilva C."/>
            <person name="Salanoubat M."/>
            <person name="Levy M."/>
            <person name="Boudet N."/>
            <person name="Castellano S."/>
            <person name="Anthouard V."/>
            <person name="Jubin C."/>
            <person name="Castelli V."/>
            <person name="Katinka M."/>
            <person name="Vacherie B."/>
            <person name="Biemont C."/>
            <person name="Skalli Z."/>
            <person name="Cattolico L."/>
            <person name="Poulain J."/>
            <person name="De Berardinis V."/>
            <person name="Cruaud C."/>
            <person name="Duprat S."/>
            <person name="Brottier P."/>
            <person name="Coutanceau J.-P."/>
            <person name="Gouzy J."/>
            <person name="Parra G."/>
            <person name="Lardier G."/>
            <person name="Chapple C."/>
            <person name="McKernan K.J."/>
            <person name="McEwan P."/>
            <person name="Bosak S."/>
            <person name="Kellis M."/>
            <person name="Volff J.-N."/>
            <person name="Guigo R."/>
            <person name="Zody M.C."/>
            <person name="Mesirov J."/>
            <person name="Lindblad-Toh K."/>
            <person name="Birren B."/>
            <person name="Nusbaum C."/>
            <person name="Kahn D."/>
            <person name="Robinson-Rechavi M."/>
            <person name="Laudet V."/>
            <person name="Schachter V."/>
            <person name="Quetier F."/>
            <person name="Saurin W."/>
            <person name="Scarpelli C."/>
            <person name="Wincker P."/>
            <person name="Lander E.S."/>
            <person name="Weissenbach J."/>
            <person name="Roest Crollius H."/>
        </authorList>
    </citation>
    <scope>NUCLEOTIDE SEQUENCE [LARGE SCALE GENOMIC DNA]</scope>
</reference>
<protein>
    <submittedName>
        <fullName evidence="3">(spotted green pufferfish) hypothetical protein</fullName>
    </submittedName>
</protein>
<dbReference type="InterPro" id="IPR003961">
    <property type="entry name" value="FN3_dom"/>
</dbReference>
<sequence>PPDVKDVQSVSQNETSITLQWRSISNISSYFLVYNETNNTVPATVENYVIKIISDLTSMTRYNFTLFAVFENIKSSGIKYTAATVPPMVTGVKMTERTTTNVTLVWNVDKWREWTYILYFQGINVTFQANNFSLHKLSGLQPGTEYNFSVVTNFFELNSKAYEGVIVTRVIVGSVTAVLLFGLLICIAVFVYYRRSSIIRLVLVVADRPSNRLTPFVLYHSRSTLFSSGTKKLGKKPKVISAAKFSSHFHRLSQNDNMGFSEEYEVHRNTQQTQFHCL</sequence>
<dbReference type="SUPFAM" id="SSF49265">
    <property type="entry name" value="Fibronectin type III"/>
    <property type="match status" value="1"/>
</dbReference>
<dbReference type="CDD" id="cd00063">
    <property type="entry name" value="FN3"/>
    <property type="match status" value="2"/>
</dbReference>
<proteinExistence type="predicted"/>
<dbReference type="KEGG" id="tng:GSTEN00010810G001"/>
<dbReference type="Gene3D" id="2.60.40.10">
    <property type="entry name" value="Immunoglobulins"/>
    <property type="match status" value="2"/>
</dbReference>
<feature type="transmembrane region" description="Helical" evidence="1">
    <location>
        <begin position="170"/>
        <end position="193"/>
    </location>
</feature>
<dbReference type="AlphaFoldDB" id="Q4SXK1"/>
<name>Q4SXK1_TETNG</name>
<dbReference type="SMART" id="SM00060">
    <property type="entry name" value="FN3"/>
    <property type="match status" value="2"/>
</dbReference>
<dbReference type="OrthoDB" id="7357196at2759"/>
<evidence type="ECO:0000256" key="1">
    <source>
        <dbReference type="SAM" id="Phobius"/>
    </source>
</evidence>
<keyword evidence="1" id="KW-0812">Transmembrane</keyword>
<dbReference type="PROSITE" id="PS50853">
    <property type="entry name" value="FN3"/>
    <property type="match status" value="1"/>
</dbReference>
<evidence type="ECO:0000259" key="2">
    <source>
        <dbReference type="PROSITE" id="PS50853"/>
    </source>
</evidence>
<dbReference type="InterPro" id="IPR050713">
    <property type="entry name" value="RTP_Phos/Ushers"/>
</dbReference>
<dbReference type="Pfam" id="PF00041">
    <property type="entry name" value="fn3"/>
    <property type="match status" value="2"/>
</dbReference>